<evidence type="ECO:0000256" key="2">
    <source>
        <dbReference type="SAM" id="Phobius"/>
    </source>
</evidence>
<dbReference type="InterPro" id="IPR050650">
    <property type="entry name" value="Type-II_Cytokine-TF_Rcpt"/>
</dbReference>
<feature type="compositionally biased region" description="Low complexity" evidence="1">
    <location>
        <begin position="419"/>
        <end position="429"/>
    </location>
</feature>
<dbReference type="PANTHER" id="PTHR20859">
    <property type="entry name" value="INTERFERON/INTERLEUKIN RECEPTOR"/>
    <property type="match status" value="1"/>
</dbReference>
<protein>
    <submittedName>
        <fullName evidence="4">Interferon alpha/beta receptor 2-like</fullName>
    </submittedName>
</protein>
<feature type="compositionally biased region" description="Polar residues" evidence="1">
    <location>
        <begin position="483"/>
        <end position="497"/>
    </location>
</feature>
<feature type="domain" description="Interferon/interleukin receptor" evidence="3">
    <location>
        <begin position="202"/>
        <end position="291"/>
    </location>
</feature>
<dbReference type="Gene3D" id="2.60.40.10">
    <property type="entry name" value="Immunoglobulins"/>
    <property type="match status" value="1"/>
</dbReference>
<reference evidence="4" key="2">
    <citation type="submission" date="2025-09" db="UniProtKB">
        <authorList>
            <consortium name="Ensembl"/>
        </authorList>
    </citation>
    <scope>IDENTIFICATION</scope>
</reference>
<reference evidence="4" key="1">
    <citation type="submission" date="2025-08" db="UniProtKB">
        <authorList>
            <consortium name="Ensembl"/>
        </authorList>
    </citation>
    <scope>IDENTIFICATION</scope>
</reference>
<feature type="transmembrane region" description="Helical" evidence="2">
    <location>
        <begin position="302"/>
        <end position="325"/>
    </location>
</feature>
<dbReference type="Ensembl" id="ENSLBET00000018653.1">
    <property type="protein sequence ID" value="ENSLBEP00000017664.1"/>
    <property type="gene ID" value="ENSLBEG00000013637.1"/>
</dbReference>
<evidence type="ECO:0000259" key="3">
    <source>
        <dbReference type="Pfam" id="PF09294"/>
    </source>
</evidence>
<dbReference type="PANTHER" id="PTHR20859:SF53">
    <property type="entry name" value="INTERLEUKIN-22 RECEPTOR SUBUNIT ALPHA-1"/>
    <property type="match status" value="1"/>
</dbReference>
<dbReference type="SUPFAM" id="SSF49265">
    <property type="entry name" value="Fibronectin type III"/>
    <property type="match status" value="1"/>
</dbReference>
<evidence type="ECO:0000256" key="1">
    <source>
        <dbReference type="SAM" id="MobiDB-lite"/>
    </source>
</evidence>
<feature type="compositionally biased region" description="Acidic residues" evidence="1">
    <location>
        <begin position="388"/>
        <end position="402"/>
    </location>
</feature>
<evidence type="ECO:0000313" key="5">
    <source>
        <dbReference type="Proteomes" id="UP000261660"/>
    </source>
</evidence>
<name>A0A3Q3FDS7_9LABR</name>
<dbReference type="InterPro" id="IPR036116">
    <property type="entry name" value="FN3_sf"/>
</dbReference>
<organism evidence="4 5">
    <name type="scientific">Labrus bergylta</name>
    <name type="common">ballan wrasse</name>
    <dbReference type="NCBI Taxonomy" id="56723"/>
    <lineage>
        <taxon>Eukaryota</taxon>
        <taxon>Metazoa</taxon>
        <taxon>Chordata</taxon>
        <taxon>Craniata</taxon>
        <taxon>Vertebrata</taxon>
        <taxon>Euteleostomi</taxon>
        <taxon>Actinopterygii</taxon>
        <taxon>Neopterygii</taxon>
        <taxon>Teleostei</taxon>
        <taxon>Neoteleostei</taxon>
        <taxon>Acanthomorphata</taxon>
        <taxon>Eupercaria</taxon>
        <taxon>Labriformes</taxon>
        <taxon>Labridae</taxon>
        <taxon>Labrus</taxon>
    </lineage>
</organism>
<sequence>MYTQQTTPSALCRTVCTHNNLHNKLHFQPPAGQYVHTTNYTFSPLQDSIYTQQTTQKTTPSAPCRAVCTHNKLHFQSPAGQYVLTTNYTKNYTINPLQNSMYTQQTTPSAPCRTVYTHNKLHKKLHHQSPAEQYVHTTNYTFSPLQDSIYTQQTTQKTTPSAPCRAVCTHNKLHFQSPAGQYVLTTNYTKNYTFSPLQDSRISPAQVLLSGCGNCLTVNVSLADPKLYIIYDPTFRVRRKKPGEAEYAFETSERSFTISNLEKGVEYCVQVDTEIRLNKNTKPSAWNCSFTSILEPRSTVPVFLGAAAALVVVVVAMVTSIVIGLRYSGFLCKLKANMPRALQQALSGGYTQSPETTVPDHVSISSEKRTRLHNPPTPQPAVGGVYPNEEEEEEEEVEEEEYMDRGAEPLSSDRSCPHSASGNSGSSAAVPERDGGVTEGGLDQDEDEEEEVSVPPGRSQTGTQGHQTGEEEIEEIEEEEVCDSSSDINLFSVTLSAFSACEEEEEEEEEDEEEEDRRDLLDVSHTHTNTAVTYLTETDTPGSCEEEEEEEEEEEGASSGYMRHS</sequence>
<evidence type="ECO:0000313" key="4">
    <source>
        <dbReference type="Ensembl" id="ENSLBEP00000017664.1"/>
    </source>
</evidence>
<dbReference type="InterPro" id="IPR013783">
    <property type="entry name" value="Ig-like_fold"/>
</dbReference>
<feature type="region of interest" description="Disordered" evidence="1">
    <location>
        <begin position="348"/>
        <end position="565"/>
    </location>
</feature>
<dbReference type="Pfam" id="PF09294">
    <property type="entry name" value="Interfer-bind"/>
    <property type="match status" value="1"/>
</dbReference>
<proteinExistence type="predicted"/>
<dbReference type="GO" id="GO:0005886">
    <property type="term" value="C:plasma membrane"/>
    <property type="evidence" value="ECO:0007669"/>
    <property type="project" value="TreeGrafter"/>
</dbReference>
<feature type="compositionally biased region" description="Polar residues" evidence="1">
    <location>
        <begin position="526"/>
        <end position="541"/>
    </location>
</feature>
<dbReference type="GeneTree" id="ENSGT00940000175580"/>
<feature type="compositionally biased region" description="Acidic residues" evidence="1">
    <location>
        <begin position="442"/>
        <end position="452"/>
    </location>
</feature>
<keyword evidence="5" id="KW-1185">Reference proteome</keyword>
<dbReference type="GO" id="GO:0004896">
    <property type="term" value="F:cytokine receptor activity"/>
    <property type="evidence" value="ECO:0007669"/>
    <property type="project" value="TreeGrafter"/>
</dbReference>
<accession>A0A3Q3FDS7</accession>
<dbReference type="Proteomes" id="UP000261660">
    <property type="component" value="Unplaced"/>
</dbReference>
<feature type="compositionally biased region" description="Acidic residues" evidence="1">
    <location>
        <begin position="470"/>
        <end position="482"/>
    </location>
</feature>
<keyword evidence="2" id="KW-0472">Membrane</keyword>
<dbReference type="InterPro" id="IPR015373">
    <property type="entry name" value="Interferon/interleukin_rcp_dom"/>
</dbReference>
<keyword evidence="2" id="KW-1133">Transmembrane helix</keyword>
<keyword evidence="2" id="KW-0812">Transmembrane</keyword>
<feature type="compositionally biased region" description="Acidic residues" evidence="1">
    <location>
        <begin position="544"/>
        <end position="556"/>
    </location>
</feature>
<feature type="compositionally biased region" description="Acidic residues" evidence="1">
    <location>
        <begin position="501"/>
        <end position="516"/>
    </location>
</feature>
<feature type="compositionally biased region" description="Polar residues" evidence="1">
    <location>
        <begin position="458"/>
        <end position="467"/>
    </location>
</feature>
<dbReference type="AlphaFoldDB" id="A0A3Q3FDS7"/>